<evidence type="ECO:0000256" key="4">
    <source>
        <dbReference type="PROSITE-ProRule" id="PRU00175"/>
    </source>
</evidence>
<keyword evidence="1" id="KW-0479">Metal-binding</keyword>
<evidence type="ECO:0000256" key="2">
    <source>
        <dbReference type="ARBA" id="ARBA00022771"/>
    </source>
</evidence>
<name>A0AAD1Y7P4_EUPCR</name>
<dbReference type="InterPro" id="IPR035927">
    <property type="entry name" value="DUSP-like_sf"/>
</dbReference>
<dbReference type="GO" id="GO:0008270">
    <property type="term" value="F:zinc ion binding"/>
    <property type="evidence" value="ECO:0007669"/>
    <property type="project" value="UniProtKB-KW"/>
</dbReference>
<feature type="compositionally biased region" description="Basic residues" evidence="5">
    <location>
        <begin position="632"/>
        <end position="647"/>
    </location>
</feature>
<dbReference type="InterPro" id="IPR006615">
    <property type="entry name" value="Pept_C19_DUSP"/>
</dbReference>
<evidence type="ECO:0000259" key="7">
    <source>
        <dbReference type="PROSITE" id="PS51283"/>
    </source>
</evidence>
<comment type="caution">
    <text evidence="8">The sequence shown here is derived from an EMBL/GenBank/DDBJ whole genome shotgun (WGS) entry which is preliminary data.</text>
</comment>
<dbReference type="SMART" id="SM00695">
    <property type="entry name" value="DUSP"/>
    <property type="match status" value="1"/>
</dbReference>
<dbReference type="Gene3D" id="3.30.2230.10">
    <property type="entry name" value="DUSP-like"/>
    <property type="match status" value="1"/>
</dbReference>
<reference evidence="8" key="1">
    <citation type="submission" date="2023-07" db="EMBL/GenBank/DDBJ databases">
        <authorList>
            <consortium name="AG Swart"/>
            <person name="Singh M."/>
            <person name="Singh A."/>
            <person name="Seah K."/>
            <person name="Emmerich C."/>
        </authorList>
    </citation>
    <scope>NUCLEOTIDE SEQUENCE</scope>
    <source>
        <strain evidence="8">DP1</strain>
    </source>
</reference>
<dbReference type="EMBL" id="CAMPGE010029464">
    <property type="protein sequence ID" value="CAI2386936.1"/>
    <property type="molecule type" value="Genomic_DNA"/>
</dbReference>
<protein>
    <submittedName>
        <fullName evidence="8">Uncharacterized protein</fullName>
    </submittedName>
</protein>
<evidence type="ECO:0000313" key="8">
    <source>
        <dbReference type="EMBL" id="CAI2386936.1"/>
    </source>
</evidence>
<keyword evidence="9" id="KW-1185">Reference proteome</keyword>
<dbReference type="Pfam" id="PF06337">
    <property type="entry name" value="DUSP"/>
    <property type="match status" value="1"/>
</dbReference>
<dbReference type="SUPFAM" id="SSF143791">
    <property type="entry name" value="DUSP-like"/>
    <property type="match status" value="1"/>
</dbReference>
<organism evidence="8 9">
    <name type="scientific">Euplotes crassus</name>
    <dbReference type="NCBI Taxonomy" id="5936"/>
    <lineage>
        <taxon>Eukaryota</taxon>
        <taxon>Sar</taxon>
        <taxon>Alveolata</taxon>
        <taxon>Ciliophora</taxon>
        <taxon>Intramacronucleata</taxon>
        <taxon>Spirotrichea</taxon>
        <taxon>Hypotrichia</taxon>
        <taxon>Euplotida</taxon>
        <taxon>Euplotidae</taxon>
        <taxon>Moneuplotes</taxon>
    </lineage>
</organism>
<evidence type="ECO:0000256" key="3">
    <source>
        <dbReference type="ARBA" id="ARBA00022833"/>
    </source>
</evidence>
<sequence length="647" mass="77094">MEECPICFRDFNNTLKAYMLNCGHYFCLEDVQSMYKDSEGMEENKEPQGKTGICCYICKQHHFVNSFDNISKEVVVKKLTRRLPKEELKLDCTMDRIDNFMKSDQNSEYDEVEGSEDEEEMIEQNKEDELDIELQPGFKCGTHNQLLHSYIISNHVLLCNECIEEKKLHDDRYKPIPRVVKQIKRALDDQKFSIEEAHNKLKYFKSSLKVHLDTKKRKCIQKTLDYFKKLKQMILSEEIRAFERLDEVFHKIEENTYGTNNINGILETVAGKEKEIQCLIDFPEQELVKFYEDVKALTHKNERFYKLKKYRDFDFEFKSKTSLLSRIQELIKGSWSFNVKKTKKKEIKTIMKKCLDADSYWNCMKCSKRNLCSKNLTQCKHCESCRPLRSFKSISDNRKDINKDDLKKINLRRSREHKEVQRLTKLVEELEENNVMHLPYYFIEKEWYNQWNVFVTNNKEDRCYHLYKSHIEKLGVIDPVKIDNSLLFSSTGELKRGLTPENDFEAVGQPVWEYLYKLYGGGPIIKRETKDIYSLELDTSEEEKRQEKILQQREKTNLPTREIEELNTKFDQHYAYIESLHSQLDSSLEHRGQTRKDIFDEDFNFDEELQTETFFAPQMQEGLGCMDSPPKRITKTVHKTRKKNKKK</sequence>
<dbReference type="InterPro" id="IPR001841">
    <property type="entry name" value="Znf_RING"/>
</dbReference>
<evidence type="ECO:0000256" key="1">
    <source>
        <dbReference type="ARBA" id="ARBA00022723"/>
    </source>
</evidence>
<dbReference type="GO" id="GO:0004843">
    <property type="term" value="F:cysteine-type deubiquitinase activity"/>
    <property type="evidence" value="ECO:0007669"/>
    <property type="project" value="InterPro"/>
</dbReference>
<dbReference type="PROSITE" id="PS51283">
    <property type="entry name" value="DUSP"/>
    <property type="match status" value="1"/>
</dbReference>
<dbReference type="InterPro" id="IPR013083">
    <property type="entry name" value="Znf_RING/FYVE/PHD"/>
</dbReference>
<dbReference type="InterPro" id="IPR027370">
    <property type="entry name" value="Znf-RING_euk"/>
</dbReference>
<accession>A0AAD1Y7P4</accession>
<feature type="domain" description="RING-type" evidence="6">
    <location>
        <begin position="4"/>
        <end position="59"/>
    </location>
</feature>
<proteinExistence type="predicted"/>
<keyword evidence="3" id="KW-0862">Zinc</keyword>
<dbReference type="AlphaFoldDB" id="A0AAD1Y7P4"/>
<evidence type="ECO:0000313" key="9">
    <source>
        <dbReference type="Proteomes" id="UP001295684"/>
    </source>
</evidence>
<evidence type="ECO:0000256" key="5">
    <source>
        <dbReference type="SAM" id="MobiDB-lite"/>
    </source>
</evidence>
<dbReference type="Proteomes" id="UP001295684">
    <property type="component" value="Unassembled WGS sequence"/>
</dbReference>
<gene>
    <name evidence="8" type="ORF">ECRASSUSDP1_LOCUS28562</name>
</gene>
<feature type="domain" description="DUSP" evidence="7">
    <location>
        <begin position="414"/>
        <end position="530"/>
    </location>
</feature>
<keyword evidence="2 4" id="KW-0863">Zinc-finger</keyword>
<dbReference type="Gene3D" id="3.30.40.10">
    <property type="entry name" value="Zinc/RING finger domain, C3HC4 (zinc finger)"/>
    <property type="match status" value="1"/>
</dbReference>
<feature type="region of interest" description="Disordered" evidence="5">
    <location>
        <begin position="626"/>
        <end position="647"/>
    </location>
</feature>
<evidence type="ECO:0000259" key="6">
    <source>
        <dbReference type="PROSITE" id="PS50089"/>
    </source>
</evidence>
<dbReference type="Pfam" id="PF13445">
    <property type="entry name" value="zf-RING_UBOX"/>
    <property type="match status" value="1"/>
</dbReference>
<dbReference type="PROSITE" id="PS50089">
    <property type="entry name" value="ZF_RING_2"/>
    <property type="match status" value="1"/>
</dbReference>